<comment type="caution">
    <text evidence="2">The sequence shown here is derived from an EMBL/GenBank/DDBJ whole genome shotgun (WGS) entry which is preliminary data.</text>
</comment>
<organism evidence="2 3">
    <name type="scientific">Anaeroglobus geminatus F0357</name>
    <dbReference type="NCBI Taxonomy" id="861450"/>
    <lineage>
        <taxon>Bacteria</taxon>
        <taxon>Bacillati</taxon>
        <taxon>Bacillota</taxon>
        <taxon>Negativicutes</taxon>
        <taxon>Veillonellales</taxon>
        <taxon>Veillonellaceae</taxon>
        <taxon>Anaeroglobus</taxon>
    </lineage>
</organism>
<dbReference type="CDD" id="cd00093">
    <property type="entry name" value="HTH_XRE"/>
    <property type="match status" value="1"/>
</dbReference>
<dbReference type="SUPFAM" id="SSF47413">
    <property type="entry name" value="lambda repressor-like DNA-binding domains"/>
    <property type="match status" value="1"/>
</dbReference>
<dbReference type="GO" id="GO:0003677">
    <property type="term" value="F:DNA binding"/>
    <property type="evidence" value="ECO:0007669"/>
    <property type="project" value="InterPro"/>
</dbReference>
<dbReference type="InterPro" id="IPR010982">
    <property type="entry name" value="Lambda_DNA-bd_dom_sf"/>
</dbReference>
<accession>G9YJZ6</accession>
<dbReference type="HOGENOM" id="CLU_047098_0_0_9"/>
<evidence type="ECO:0000259" key="1">
    <source>
        <dbReference type="PROSITE" id="PS50943"/>
    </source>
</evidence>
<keyword evidence="3" id="KW-1185">Reference proteome</keyword>
<sequence>MLEENYNLALKKIIKFTKSKSVDLAKAIGYDVSYISKWKSGSKLPSSRSVQTINSALGAYFAKRLEEIDKADDYRQTFTTGDNDGTTAFSITEYLNRAYRHSLQRQPRTKKTNTSTASISIGHRDVTTFLNTALQACLQEATEPQELIVYGEFCTLYDAGFWELLCGLPNTQKLTVRIGLDLDKLEKSPAYITALYEILNRCLYADFYFYDVTDSTDTRLILLKNRLAVQYDFGKKGEFIMATSVEDPLLVQDILDKLSAFMPRVRELMASAPAPWITDIGYRTSFYAARKFFFFLTNGIEYLLPHDVFHRISAQIGAPENTYIDQLQITWEELLCRADLDVVIPFNSLIRYLEEGHIDLTTVQYTMTEDERRGHIEAIMHYLKENDSMSIGIVTLSEETTAYKNANLSFYSNYDTAFFKKNPRLIRNDAKPFYMIKSRRLQQLFLNSFKSLKSSNHYHTCSGNDVTRMYHLYKPIIEKIITTK</sequence>
<dbReference type="EMBL" id="AGCJ01000091">
    <property type="protein sequence ID" value="EHM37821.1"/>
    <property type="molecule type" value="Genomic_DNA"/>
</dbReference>
<dbReference type="eggNOG" id="ENOG5033IA0">
    <property type="taxonomic scope" value="Bacteria"/>
</dbReference>
<name>G9YJZ6_9FIRM</name>
<gene>
    <name evidence="2" type="ORF">HMPREF0080_02002</name>
</gene>
<dbReference type="PATRIC" id="fig|861450.3.peg.1850"/>
<dbReference type="OrthoDB" id="1783193at2"/>
<dbReference type="Proteomes" id="UP000005481">
    <property type="component" value="Unassembled WGS sequence"/>
</dbReference>
<evidence type="ECO:0000313" key="3">
    <source>
        <dbReference type="Proteomes" id="UP000005481"/>
    </source>
</evidence>
<dbReference type="PROSITE" id="PS50943">
    <property type="entry name" value="HTH_CROC1"/>
    <property type="match status" value="1"/>
</dbReference>
<proteinExistence type="predicted"/>
<evidence type="ECO:0000313" key="2">
    <source>
        <dbReference type="EMBL" id="EHM37821.1"/>
    </source>
</evidence>
<dbReference type="InterPro" id="IPR001387">
    <property type="entry name" value="Cro/C1-type_HTH"/>
</dbReference>
<feature type="domain" description="HTH cro/C1-type" evidence="1">
    <location>
        <begin position="23"/>
        <end position="68"/>
    </location>
</feature>
<protein>
    <recommendedName>
        <fullName evidence="1">HTH cro/C1-type domain-containing protein</fullName>
    </recommendedName>
</protein>
<dbReference type="RefSeq" id="WP_006790966.1">
    <property type="nucleotide sequence ID" value="NZ_JH417615.1"/>
</dbReference>
<dbReference type="AlphaFoldDB" id="G9YJZ6"/>
<reference evidence="2 3" key="1">
    <citation type="submission" date="2011-08" db="EMBL/GenBank/DDBJ databases">
        <authorList>
            <person name="Weinstock G."/>
            <person name="Sodergren E."/>
            <person name="Clifton S."/>
            <person name="Fulton L."/>
            <person name="Fulton B."/>
            <person name="Courtney L."/>
            <person name="Fronick C."/>
            <person name="Harrison M."/>
            <person name="Strong C."/>
            <person name="Farmer C."/>
            <person name="Delahaunty K."/>
            <person name="Markovic C."/>
            <person name="Hall O."/>
            <person name="Minx P."/>
            <person name="Tomlinson C."/>
            <person name="Mitreva M."/>
            <person name="Hou S."/>
            <person name="Chen J."/>
            <person name="Wollam A."/>
            <person name="Pepin K.H."/>
            <person name="Johnson M."/>
            <person name="Bhonagiri V."/>
            <person name="Zhang X."/>
            <person name="Suruliraj S."/>
            <person name="Warren W."/>
            <person name="Chinwalla A."/>
            <person name="Mardis E.R."/>
            <person name="Wilson R.K."/>
        </authorList>
    </citation>
    <scope>NUCLEOTIDE SEQUENCE [LARGE SCALE GENOMIC DNA]</scope>
    <source>
        <strain evidence="2 3">F0357</strain>
    </source>
</reference>